<dbReference type="Proteomes" id="UP000316095">
    <property type="component" value="Unassembled WGS sequence"/>
</dbReference>
<dbReference type="EMBL" id="SJPG01000001">
    <property type="protein sequence ID" value="TWT61787.1"/>
    <property type="molecule type" value="Genomic_DNA"/>
</dbReference>
<keyword evidence="2" id="KW-0812">Transmembrane</keyword>
<evidence type="ECO:0000256" key="2">
    <source>
        <dbReference type="SAM" id="Phobius"/>
    </source>
</evidence>
<name>A0A5C5XFF3_9PLAN</name>
<evidence type="ECO:0000313" key="3">
    <source>
        <dbReference type="EMBL" id="TWT61787.1"/>
    </source>
</evidence>
<proteinExistence type="predicted"/>
<feature type="region of interest" description="Disordered" evidence="1">
    <location>
        <begin position="1"/>
        <end position="23"/>
    </location>
</feature>
<gene>
    <name evidence="3" type="ORF">Pan54_25240</name>
</gene>
<accession>A0A5C5XFF3</accession>
<reference evidence="3 4" key="1">
    <citation type="submission" date="2019-02" db="EMBL/GenBank/DDBJ databases">
        <title>Deep-cultivation of Planctomycetes and their phenomic and genomic characterization uncovers novel biology.</title>
        <authorList>
            <person name="Wiegand S."/>
            <person name="Jogler M."/>
            <person name="Boedeker C."/>
            <person name="Pinto D."/>
            <person name="Vollmers J."/>
            <person name="Rivas-Marin E."/>
            <person name="Kohn T."/>
            <person name="Peeters S.H."/>
            <person name="Heuer A."/>
            <person name="Rast P."/>
            <person name="Oberbeckmann S."/>
            <person name="Bunk B."/>
            <person name="Jeske O."/>
            <person name="Meyerdierks A."/>
            <person name="Storesund J.E."/>
            <person name="Kallscheuer N."/>
            <person name="Luecker S."/>
            <person name="Lage O.M."/>
            <person name="Pohl T."/>
            <person name="Merkel B.J."/>
            <person name="Hornburger P."/>
            <person name="Mueller R.-W."/>
            <person name="Bruemmer F."/>
            <person name="Labrenz M."/>
            <person name="Spormann A.M."/>
            <person name="Op Den Camp H."/>
            <person name="Overmann J."/>
            <person name="Amann R."/>
            <person name="Jetten M.S.M."/>
            <person name="Mascher T."/>
            <person name="Medema M.H."/>
            <person name="Devos D.P."/>
            <person name="Kaster A.-K."/>
            <person name="Ovreas L."/>
            <person name="Rohde M."/>
            <person name="Galperin M.Y."/>
            <person name="Jogler C."/>
        </authorList>
    </citation>
    <scope>NUCLEOTIDE SEQUENCE [LARGE SCALE GENOMIC DNA]</scope>
    <source>
        <strain evidence="3 4">Pan54</strain>
    </source>
</reference>
<protein>
    <submittedName>
        <fullName evidence="3">Uncharacterized protein</fullName>
    </submittedName>
</protein>
<feature type="transmembrane region" description="Helical" evidence="2">
    <location>
        <begin position="28"/>
        <end position="50"/>
    </location>
</feature>
<evidence type="ECO:0000256" key="1">
    <source>
        <dbReference type="SAM" id="MobiDB-lite"/>
    </source>
</evidence>
<keyword evidence="4" id="KW-1185">Reference proteome</keyword>
<keyword evidence="2" id="KW-1133">Transmembrane helix</keyword>
<organism evidence="3 4">
    <name type="scientific">Rubinisphaera italica</name>
    <dbReference type="NCBI Taxonomy" id="2527969"/>
    <lineage>
        <taxon>Bacteria</taxon>
        <taxon>Pseudomonadati</taxon>
        <taxon>Planctomycetota</taxon>
        <taxon>Planctomycetia</taxon>
        <taxon>Planctomycetales</taxon>
        <taxon>Planctomycetaceae</taxon>
        <taxon>Rubinisphaera</taxon>
    </lineage>
</organism>
<evidence type="ECO:0000313" key="4">
    <source>
        <dbReference type="Proteomes" id="UP000316095"/>
    </source>
</evidence>
<comment type="caution">
    <text evidence="3">The sequence shown here is derived from an EMBL/GenBank/DDBJ whole genome shotgun (WGS) entry which is preliminary data.</text>
</comment>
<dbReference type="AlphaFoldDB" id="A0A5C5XFF3"/>
<keyword evidence="2" id="KW-0472">Membrane</keyword>
<sequence>MSTEQMPQRDQNFGRQPESNSNEGENSLAFLITYSTYFVIAAVVITLIVIMTR</sequence>